<dbReference type="InterPro" id="IPR036977">
    <property type="entry name" value="DNA_primase_Znf_CHC2"/>
</dbReference>
<accession>A0A1Q8YA50</accession>
<organism evidence="2 3">
    <name type="scientific">Rhodoferax antarcticus ANT.BR</name>
    <dbReference type="NCBI Taxonomy" id="1111071"/>
    <lineage>
        <taxon>Bacteria</taxon>
        <taxon>Pseudomonadati</taxon>
        <taxon>Pseudomonadota</taxon>
        <taxon>Betaproteobacteria</taxon>
        <taxon>Burkholderiales</taxon>
        <taxon>Comamonadaceae</taxon>
        <taxon>Rhodoferax</taxon>
    </lineage>
</organism>
<dbReference type="AlphaFoldDB" id="A0A1Q8YA50"/>
<protein>
    <submittedName>
        <fullName evidence="2">Virulence-associated protein E</fullName>
    </submittedName>
</protein>
<dbReference type="Proteomes" id="UP000185911">
    <property type="component" value="Unassembled WGS sequence"/>
</dbReference>
<comment type="caution">
    <text evidence="2">The sequence shown here is derived from an EMBL/GenBank/DDBJ whole genome shotgun (WGS) entry which is preliminary data.</text>
</comment>
<dbReference type="GO" id="GO:0008270">
    <property type="term" value="F:zinc ion binding"/>
    <property type="evidence" value="ECO:0007669"/>
    <property type="project" value="InterPro"/>
</dbReference>
<dbReference type="GO" id="GO:0003677">
    <property type="term" value="F:DNA binding"/>
    <property type="evidence" value="ECO:0007669"/>
    <property type="project" value="InterPro"/>
</dbReference>
<reference evidence="2 3" key="1">
    <citation type="submission" date="2017-01" db="EMBL/GenBank/DDBJ databases">
        <title>Genome sequence of Rhodoferax antarcticus ANT.BR, a psychrophilic purple nonsulfur bacterium from an Antarctic microbial mat.</title>
        <authorList>
            <person name="Baker J."/>
            <person name="Riester C."/>
            <person name="Skinner B."/>
            <person name="Newell A."/>
            <person name="Swingley W."/>
            <person name="Madigan M."/>
            <person name="Jung D."/>
            <person name="Asao M."/>
            <person name="Chen M."/>
            <person name="Loughlin P."/>
            <person name="Pan H."/>
            <person name="Lin S."/>
            <person name="Li N."/>
            <person name="Shaw J."/>
            <person name="Prado M."/>
            <person name="Sherman C."/>
            <person name="Li X."/>
            <person name="Tang J."/>
            <person name="Blankenship R."/>
            <person name="Zhao T."/>
            <person name="Touchman J."/>
            <person name="Sattley M."/>
        </authorList>
    </citation>
    <scope>NUCLEOTIDE SEQUENCE [LARGE SCALE GENOMIC DNA]</scope>
    <source>
        <strain evidence="2 3">ANT.BR</strain>
    </source>
</reference>
<sequence length="144" mass="15321">MTPTENVLSRLEKVRQRQPGQWSARCPAHADKGPSLSVRESPDGGVLIHCFAGCTAGEIVDAMGMELSELFPPRDRPPGAPKRTPRLLSAGQALTLLADEALLVAVAAGNVGYGVKLTEVDTTRVLKAAGIINFLRDQSKGQYA</sequence>
<feature type="region of interest" description="Disordered" evidence="1">
    <location>
        <begin position="1"/>
        <end position="38"/>
    </location>
</feature>
<evidence type="ECO:0000313" key="2">
    <source>
        <dbReference type="EMBL" id="OLP04894.1"/>
    </source>
</evidence>
<dbReference type="EMBL" id="MSYM01000018">
    <property type="protein sequence ID" value="OLP04894.1"/>
    <property type="molecule type" value="Genomic_DNA"/>
</dbReference>
<proteinExistence type="predicted"/>
<evidence type="ECO:0000313" key="3">
    <source>
        <dbReference type="Proteomes" id="UP000185911"/>
    </source>
</evidence>
<keyword evidence="3" id="KW-1185">Reference proteome</keyword>
<evidence type="ECO:0000256" key="1">
    <source>
        <dbReference type="SAM" id="MobiDB-lite"/>
    </source>
</evidence>
<gene>
    <name evidence="2" type="ORF">BLL52_3710</name>
</gene>
<dbReference type="GO" id="GO:0006260">
    <property type="term" value="P:DNA replication"/>
    <property type="evidence" value="ECO:0007669"/>
    <property type="project" value="InterPro"/>
</dbReference>
<dbReference type="Gene3D" id="3.90.580.10">
    <property type="entry name" value="Zinc finger, CHC2-type domain"/>
    <property type="match status" value="1"/>
</dbReference>
<name>A0A1Q8YA50_9BURK</name>
<dbReference type="STRING" id="81479.RA876_12415"/>
<dbReference type="SUPFAM" id="SSF57783">
    <property type="entry name" value="Zinc beta-ribbon"/>
    <property type="match status" value="1"/>
</dbReference>